<name>A0ABQ8F3S1_9FUNG</name>
<comment type="subcellular location">
    <subcellularLocation>
        <location evidence="1">Secreted</location>
    </subcellularLocation>
</comment>
<evidence type="ECO:0000256" key="2">
    <source>
        <dbReference type="ARBA" id="ARBA00022525"/>
    </source>
</evidence>
<comment type="caution">
    <text evidence="6">The sequence shown here is derived from an EMBL/GenBank/DDBJ whole genome shotgun (WGS) entry which is preliminary data.</text>
</comment>
<evidence type="ECO:0000256" key="1">
    <source>
        <dbReference type="ARBA" id="ARBA00004613"/>
    </source>
</evidence>
<dbReference type="EMBL" id="JAFCIX010000438">
    <property type="protein sequence ID" value="KAH6590036.1"/>
    <property type="molecule type" value="Genomic_DNA"/>
</dbReference>
<evidence type="ECO:0000313" key="6">
    <source>
        <dbReference type="EMBL" id="KAH6590036.1"/>
    </source>
</evidence>
<keyword evidence="2" id="KW-0964">Secreted</keyword>
<organism evidence="6 7">
    <name type="scientific">Batrachochytrium salamandrivorans</name>
    <dbReference type="NCBI Taxonomy" id="1357716"/>
    <lineage>
        <taxon>Eukaryota</taxon>
        <taxon>Fungi</taxon>
        <taxon>Fungi incertae sedis</taxon>
        <taxon>Chytridiomycota</taxon>
        <taxon>Chytridiomycota incertae sedis</taxon>
        <taxon>Chytridiomycetes</taxon>
        <taxon>Rhizophydiales</taxon>
        <taxon>Rhizophydiales incertae sedis</taxon>
        <taxon>Batrachochytrium</taxon>
    </lineage>
</organism>
<dbReference type="Proteomes" id="UP001648503">
    <property type="component" value="Unassembled WGS sequence"/>
</dbReference>
<dbReference type="Pfam" id="PF04674">
    <property type="entry name" value="Phi_1"/>
    <property type="match status" value="1"/>
</dbReference>
<dbReference type="InterPro" id="IPR006766">
    <property type="entry name" value="EXORDIUM-like"/>
</dbReference>
<feature type="signal peptide" evidence="5">
    <location>
        <begin position="1"/>
        <end position="18"/>
    </location>
</feature>
<comment type="similarity">
    <text evidence="4">Belongs to the EXORDIUM family.</text>
</comment>
<evidence type="ECO:0000256" key="5">
    <source>
        <dbReference type="SAM" id="SignalP"/>
    </source>
</evidence>
<dbReference type="PANTHER" id="PTHR31279">
    <property type="entry name" value="PROTEIN EXORDIUM-LIKE 5"/>
    <property type="match status" value="1"/>
</dbReference>
<feature type="chain" id="PRO_5046142867" evidence="5">
    <location>
        <begin position="19"/>
        <end position="355"/>
    </location>
</feature>
<keyword evidence="7" id="KW-1185">Reference proteome</keyword>
<sequence length="355" mass="38772">MIITTILAIALAITSVTAKAAVCPTHGSLLASSGATTSNIIYTMGAPIITKPVTVYYIYYGSWSSSQKTIVEDFTRGIGSSKWWDIEKRYYYQASSLAQRVYVNGTVLLGATVTDNYTLGRALSGSDLPNLIQRYISTGALPQNTDAVYFVLTATDVTEKIRPDIAVGSFCVNYCGYHLSTVLLSGARVFYAMAGNLPASCYGSCAPPKNQLKSPNGDIGVDAMLSVIAHELAEAVSDPQSDRFRAWQDRNGYENADKCSYRYGTTSLTPSGASYNMGWGNHSYLIQQNWDPVTQSCALQVASSTATASASDKYWHIYCHNPCYPEYWQLWEPDGNSYCLKCTHNVSIYSNTPAN</sequence>
<dbReference type="PANTHER" id="PTHR31279:SF58">
    <property type="entry name" value="PROTEIN EXORDIUM-LIKE 2"/>
    <property type="match status" value="1"/>
</dbReference>
<accession>A0ABQ8F3S1</accession>
<evidence type="ECO:0000256" key="4">
    <source>
        <dbReference type="ARBA" id="ARBA00023591"/>
    </source>
</evidence>
<evidence type="ECO:0000256" key="3">
    <source>
        <dbReference type="ARBA" id="ARBA00022729"/>
    </source>
</evidence>
<reference evidence="6 7" key="1">
    <citation type="submission" date="2021-02" db="EMBL/GenBank/DDBJ databases">
        <title>Variation within the Batrachochytrium salamandrivorans European outbreak.</title>
        <authorList>
            <person name="Kelly M."/>
            <person name="Pasmans F."/>
            <person name="Shea T.P."/>
            <person name="Munoz J.F."/>
            <person name="Carranza S."/>
            <person name="Cuomo C.A."/>
            <person name="Martel A."/>
        </authorList>
    </citation>
    <scope>NUCLEOTIDE SEQUENCE [LARGE SCALE GENOMIC DNA]</scope>
    <source>
        <strain evidence="6 7">AMFP18/2</strain>
    </source>
</reference>
<evidence type="ECO:0000313" key="7">
    <source>
        <dbReference type="Proteomes" id="UP001648503"/>
    </source>
</evidence>
<proteinExistence type="inferred from homology"/>
<gene>
    <name evidence="6" type="ORF">BASA50_009738</name>
</gene>
<keyword evidence="3 5" id="KW-0732">Signal</keyword>
<protein>
    <submittedName>
        <fullName evidence="6">Uncharacterized protein</fullName>
    </submittedName>
</protein>